<dbReference type="Gene3D" id="3.40.225.10">
    <property type="entry name" value="Class II aldolase/adducin N-terminal domain"/>
    <property type="match status" value="1"/>
</dbReference>
<dbReference type="SUPFAM" id="SSF53639">
    <property type="entry name" value="AraD/HMP-PK domain-like"/>
    <property type="match status" value="1"/>
</dbReference>
<dbReference type="InterPro" id="IPR036409">
    <property type="entry name" value="Aldolase_II/adducin_N_sf"/>
</dbReference>
<dbReference type="HOGENOM" id="CLU_006033_2_2_1"/>
<proteinExistence type="predicted"/>
<dbReference type="STRING" id="1182543.W9WET2"/>
<sequence length="183" mass="20491">MPLEANAPPGYIERYIHSEIYKMYPAVNSIVHSHASAAVPYRILDTSTPVYDVAEHYQPDEIRDLLIRSVPLGQALASSFSKRHSGLTGPDHAVVFMRGHGSRVVPSSIEDCIFRANYTKENALIQTTSLGLRNAYHNFDEAQIQHLHYDEIEGTKTMGEATCHRPWGLQLRGVEDATPYGKE</sequence>
<accession>W9WET2</accession>
<dbReference type="Pfam" id="PF00596">
    <property type="entry name" value="Aldolase_II"/>
    <property type="match status" value="1"/>
</dbReference>
<dbReference type="AlphaFoldDB" id="W9WET2"/>
<name>W9WET2_9EURO</name>
<dbReference type="Proteomes" id="UP000019471">
    <property type="component" value="Unassembled WGS sequence"/>
</dbReference>
<evidence type="ECO:0000313" key="2">
    <source>
        <dbReference type="EMBL" id="EXJ66428.1"/>
    </source>
</evidence>
<dbReference type="EMBL" id="AMGX01000020">
    <property type="protein sequence ID" value="EXJ66428.1"/>
    <property type="molecule type" value="Genomic_DNA"/>
</dbReference>
<keyword evidence="3" id="KW-1185">Reference proteome</keyword>
<dbReference type="InterPro" id="IPR001303">
    <property type="entry name" value="Aldolase_II/adducin_N"/>
</dbReference>
<organism evidence="2 3">
    <name type="scientific">Cladophialophora psammophila CBS 110553</name>
    <dbReference type="NCBI Taxonomy" id="1182543"/>
    <lineage>
        <taxon>Eukaryota</taxon>
        <taxon>Fungi</taxon>
        <taxon>Dikarya</taxon>
        <taxon>Ascomycota</taxon>
        <taxon>Pezizomycotina</taxon>
        <taxon>Eurotiomycetes</taxon>
        <taxon>Chaetothyriomycetidae</taxon>
        <taxon>Chaetothyriales</taxon>
        <taxon>Herpotrichiellaceae</taxon>
        <taxon>Cladophialophora</taxon>
    </lineage>
</organism>
<protein>
    <recommendedName>
        <fullName evidence="1">Class II aldolase/adducin N-terminal domain-containing protein</fullName>
    </recommendedName>
</protein>
<dbReference type="RefSeq" id="XP_007749346.1">
    <property type="nucleotide sequence ID" value="XM_007751156.1"/>
</dbReference>
<dbReference type="OrthoDB" id="2932980at2759"/>
<comment type="caution">
    <text evidence="2">The sequence shown here is derived from an EMBL/GenBank/DDBJ whole genome shotgun (WGS) entry which is preliminary data.</text>
</comment>
<reference evidence="2 3" key="1">
    <citation type="submission" date="2013-03" db="EMBL/GenBank/DDBJ databases">
        <title>The Genome Sequence of Cladophialophora psammophila CBS 110553.</title>
        <authorList>
            <consortium name="The Broad Institute Genomics Platform"/>
            <person name="Cuomo C."/>
            <person name="de Hoog S."/>
            <person name="Gorbushina A."/>
            <person name="Walker B."/>
            <person name="Young S.K."/>
            <person name="Zeng Q."/>
            <person name="Gargeya S."/>
            <person name="Fitzgerald M."/>
            <person name="Haas B."/>
            <person name="Abouelleil A."/>
            <person name="Allen A.W."/>
            <person name="Alvarado L."/>
            <person name="Arachchi H.M."/>
            <person name="Berlin A.M."/>
            <person name="Chapman S.B."/>
            <person name="Gainer-Dewar J."/>
            <person name="Goldberg J."/>
            <person name="Griggs A."/>
            <person name="Gujja S."/>
            <person name="Hansen M."/>
            <person name="Howarth C."/>
            <person name="Imamovic A."/>
            <person name="Ireland A."/>
            <person name="Larimer J."/>
            <person name="McCowan C."/>
            <person name="Murphy C."/>
            <person name="Pearson M."/>
            <person name="Poon T.W."/>
            <person name="Priest M."/>
            <person name="Roberts A."/>
            <person name="Saif S."/>
            <person name="Shea T."/>
            <person name="Sisk P."/>
            <person name="Sykes S."/>
            <person name="Wortman J."/>
            <person name="Nusbaum C."/>
            <person name="Birren B."/>
        </authorList>
    </citation>
    <scope>NUCLEOTIDE SEQUENCE [LARGE SCALE GENOMIC DNA]</scope>
    <source>
        <strain evidence="2 3">CBS 110553</strain>
    </source>
</reference>
<dbReference type="eggNOG" id="ENOG502SKYK">
    <property type="taxonomic scope" value="Eukaryota"/>
</dbReference>
<evidence type="ECO:0000313" key="3">
    <source>
        <dbReference type="Proteomes" id="UP000019471"/>
    </source>
</evidence>
<dbReference type="GeneID" id="19195273"/>
<evidence type="ECO:0000259" key="1">
    <source>
        <dbReference type="Pfam" id="PF00596"/>
    </source>
</evidence>
<gene>
    <name evidence="2" type="ORF">A1O5_10580</name>
</gene>
<feature type="domain" description="Class II aldolase/adducin N-terminal" evidence="1">
    <location>
        <begin position="12"/>
        <end position="126"/>
    </location>
</feature>